<organism evidence="3 4">
    <name type="scientific">Eumeta variegata</name>
    <name type="common">Bagworm moth</name>
    <name type="synonym">Eumeta japonica</name>
    <dbReference type="NCBI Taxonomy" id="151549"/>
    <lineage>
        <taxon>Eukaryota</taxon>
        <taxon>Metazoa</taxon>
        <taxon>Ecdysozoa</taxon>
        <taxon>Arthropoda</taxon>
        <taxon>Hexapoda</taxon>
        <taxon>Insecta</taxon>
        <taxon>Pterygota</taxon>
        <taxon>Neoptera</taxon>
        <taxon>Endopterygota</taxon>
        <taxon>Lepidoptera</taxon>
        <taxon>Glossata</taxon>
        <taxon>Ditrysia</taxon>
        <taxon>Tineoidea</taxon>
        <taxon>Psychidae</taxon>
        <taxon>Oiketicinae</taxon>
        <taxon>Eumeta</taxon>
    </lineage>
</organism>
<name>A0A4C1Y010_EUMVA</name>
<comment type="caution">
    <text evidence="3">The sequence shown here is derived from an EMBL/GenBank/DDBJ whole genome shotgun (WGS) entry which is preliminary data.</text>
</comment>
<accession>A0A4C1Y010</accession>
<feature type="repeat" description="ANK" evidence="1">
    <location>
        <begin position="29"/>
        <end position="61"/>
    </location>
</feature>
<feature type="region of interest" description="Disordered" evidence="2">
    <location>
        <begin position="56"/>
        <end position="87"/>
    </location>
</feature>
<evidence type="ECO:0000256" key="2">
    <source>
        <dbReference type="SAM" id="MobiDB-lite"/>
    </source>
</evidence>
<evidence type="ECO:0000313" key="4">
    <source>
        <dbReference type="Proteomes" id="UP000299102"/>
    </source>
</evidence>
<dbReference type="Proteomes" id="UP000299102">
    <property type="component" value="Unassembled WGS sequence"/>
</dbReference>
<reference evidence="3 4" key="1">
    <citation type="journal article" date="2019" name="Commun. Biol.">
        <title>The bagworm genome reveals a unique fibroin gene that provides high tensile strength.</title>
        <authorList>
            <person name="Kono N."/>
            <person name="Nakamura H."/>
            <person name="Ohtoshi R."/>
            <person name="Tomita M."/>
            <person name="Numata K."/>
            <person name="Arakawa K."/>
        </authorList>
    </citation>
    <scope>NUCLEOTIDE SEQUENCE [LARGE SCALE GENOMIC DNA]</scope>
</reference>
<dbReference type="InterPro" id="IPR036770">
    <property type="entry name" value="Ankyrin_rpt-contain_sf"/>
</dbReference>
<dbReference type="InterPro" id="IPR002110">
    <property type="entry name" value="Ankyrin_rpt"/>
</dbReference>
<dbReference type="PROSITE" id="PS50088">
    <property type="entry name" value="ANK_REPEAT"/>
    <property type="match status" value="1"/>
</dbReference>
<dbReference type="OrthoDB" id="10261302at2759"/>
<dbReference type="STRING" id="151549.A0A4C1Y010"/>
<feature type="compositionally biased region" description="Basic and acidic residues" evidence="2">
    <location>
        <begin position="57"/>
        <end position="67"/>
    </location>
</feature>
<dbReference type="SUPFAM" id="SSF48403">
    <property type="entry name" value="Ankyrin repeat"/>
    <property type="match status" value="1"/>
</dbReference>
<gene>
    <name evidence="3" type="ORF">EVAR_51812_1</name>
</gene>
<dbReference type="AlphaFoldDB" id="A0A4C1Y010"/>
<evidence type="ECO:0000313" key="3">
    <source>
        <dbReference type="EMBL" id="GBP67755.1"/>
    </source>
</evidence>
<evidence type="ECO:0000256" key="1">
    <source>
        <dbReference type="PROSITE-ProRule" id="PRU00023"/>
    </source>
</evidence>
<proteinExistence type="predicted"/>
<dbReference type="EMBL" id="BGZK01000990">
    <property type="protein sequence ID" value="GBP67755.1"/>
    <property type="molecule type" value="Genomic_DNA"/>
</dbReference>
<sequence length="134" mass="14667">MRRSGRLAVEGWWCGRAMPAPAAAGRANNGALALHYAAARGCLDCVRLLTNTTPDVSIERGDRDRKRNANWNRRKSSPSSESQVGIDIENRCAAGVEEETSLGTMINDRDRPTCKDEGIHSVYAGGGWLMYENT</sequence>
<dbReference type="Pfam" id="PF00023">
    <property type="entry name" value="Ank"/>
    <property type="match status" value="1"/>
</dbReference>
<keyword evidence="1" id="KW-0040">ANK repeat</keyword>
<protein>
    <submittedName>
        <fullName evidence="3">Uncharacterized protein</fullName>
    </submittedName>
</protein>
<keyword evidence="4" id="KW-1185">Reference proteome</keyword>